<organism evidence="1 2">
    <name type="scientific">Panagrolaimus superbus</name>
    <dbReference type="NCBI Taxonomy" id="310955"/>
    <lineage>
        <taxon>Eukaryota</taxon>
        <taxon>Metazoa</taxon>
        <taxon>Ecdysozoa</taxon>
        <taxon>Nematoda</taxon>
        <taxon>Chromadorea</taxon>
        <taxon>Rhabditida</taxon>
        <taxon>Tylenchina</taxon>
        <taxon>Panagrolaimomorpha</taxon>
        <taxon>Panagrolaimoidea</taxon>
        <taxon>Panagrolaimidae</taxon>
        <taxon>Panagrolaimus</taxon>
    </lineage>
</organism>
<dbReference type="AlphaFoldDB" id="A0A914XVQ1"/>
<sequence length="121" mass="14241">MYVQQLNDIIFILIQELQTNQLDGQQLLENDSLEYLNLFTVLFCKVRFNREKIVKIHYGIKPELIKSIVNLFQSFDYNPLSPIQYMASIEEVIISKFETRDKSIAMFIIVYHCLQSLCGLD</sequence>
<accession>A0A914XVQ1</accession>
<dbReference type="Proteomes" id="UP000887577">
    <property type="component" value="Unplaced"/>
</dbReference>
<protein>
    <submittedName>
        <fullName evidence="2">Uncharacterized protein</fullName>
    </submittedName>
</protein>
<evidence type="ECO:0000313" key="2">
    <source>
        <dbReference type="WBParaSite" id="PSU_v2.g11050.t1"/>
    </source>
</evidence>
<reference evidence="2" key="1">
    <citation type="submission" date="2022-11" db="UniProtKB">
        <authorList>
            <consortium name="WormBaseParasite"/>
        </authorList>
    </citation>
    <scope>IDENTIFICATION</scope>
</reference>
<proteinExistence type="predicted"/>
<name>A0A914XVQ1_9BILA</name>
<evidence type="ECO:0000313" key="1">
    <source>
        <dbReference type="Proteomes" id="UP000887577"/>
    </source>
</evidence>
<dbReference type="WBParaSite" id="PSU_v2.g11050.t1">
    <property type="protein sequence ID" value="PSU_v2.g11050.t1"/>
    <property type="gene ID" value="PSU_v2.g11050"/>
</dbReference>
<keyword evidence="1" id="KW-1185">Reference proteome</keyword>